<sequence length="56" mass="6679">MKTELKHWMISLAQWPQISVIVHRQRQVQMPAIKITRDPSLFGLDYLGSYNVYYVK</sequence>
<dbReference type="Proteomes" id="UP000028602">
    <property type="component" value="Unassembled WGS sequence"/>
</dbReference>
<name>A0A085JEM9_9GAMM</name>
<reference evidence="1 2" key="1">
    <citation type="submission" date="2014-05" db="EMBL/GenBank/DDBJ databases">
        <title>ATOL: Assembling a taxonomically balanced genome-scale reconstruction of the evolutionary history of the Enterobacteriaceae.</title>
        <authorList>
            <person name="Plunkett G.III."/>
            <person name="Neeno-Eckwall E.C."/>
            <person name="Glasner J.D."/>
            <person name="Perna N.T."/>
        </authorList>
    </citation>
    <scope>NUCLEOTIDE SEQUENCE [LARGE SCALE GENOMIC DNA]</scope>
    <source>
        <strain evidence="1 2">ATCC 33301</strain>
    </source>
</reference>
<gene>
    <name evidence="1" type="ORF">GTPT_2226</name>
</gene>
<comment type="caution">
    <text evidence="1">The sequence shown here is derived from an EMBL/GenBank/DDBJ whole genome shotgun (WGS) entry which is preliminary data.</text>
</comment>
<evidence type="ECO:0000313" key="2">
    <source>
        <dbReference type="Proteomes" id="UP000028602"/>
    </source>
</evidence>
<dbReference type="EMBL" id="JMPR01000035">
    <property type="protein sequence ID" value="KFD18925.1"/>
    <property type="molecule type" value="Genomic_DNA"/>
</dbReference>
<accession>A0A085JEM9</accession>
<evidence type="ECO:0000313" key="1">
    <source>
        <dbReference type="EMBL" id="KFD18925.1"/>
    </source>
</evidence>
<dbReference type="AlphaFoldDB" id="A0A085JEM9"/>
<organism evidence="1 2">
    <name type="scientific">Tatumella ptyseos ATCC 33301</name>
    <dbReference type="NCBI Taxonomy" id="1005995"/>
    <lineage>
        <taxon>Bacteria</taxon>
        <taxon>Pseudomonadati</taxon>
        <taxon>Pseudomonadota</taxon>
        <taxon>Gammaproteobacteria</taxon>
        <taxon>Enterobacterales</taxon>
        <taxon>Erwiniaceae</taxon>
        <taxon>Tatumella</taxon>
    </lineage>
</organism>
<proteinExistence type="predicted"/>
<protein>
    <submittedName>
        <fullName evidence="1">Uncharacterized protein</fullName>
    </submittedName>
</protein>
<keyword evidence="2" id="KW-1185">Reference proteome</keyword>